<keyword evidence="6 11" id="KW-1133">Transmembrane helix</keyword>
<dbReference type="Gene3D" id="3.40.50.80">
    <property type="entry name" value="Nucleotide-binding domain of ferredoxin-NADP reductase (FNR) module"/>
    <property type="match status" value="1"/>
</dbReference>
<dbReference type="PANTHER" id="PTHR32361">
    <property type="entry name" value="FERRIC/CUPRIC REDUCTASE TRANSMEMBRANE COMPONENT"/>
    <property type="match status" value="1"/>
</dbReference>
<dbReference type="GO" id="GO:0005886">
    <property type="term" value="C:plasma membrane"/>
    <property type="evidence" value="ECO:0007669"/>
    <property type="project" value="TreeGrafter"/>
</dbReference>
<dbReference type="OrthoDB" id="167398at2759"/>
<dbReference type="InterPro" id="IPR013112">
    <property type="entry name" value="FAD-bd_8"/>
</dbReference>
<evidence type="ECO:0000256" key="5">
    <source>
        <dbReference type="ARBA" id="ARBA00022982"/>
    </source>
</evidence>
<feature type="transmembrane region" description="Helical" evidence="11">
    <location>
        <begin position="48"/>
        <end position="68"/>
    </location>
</feature>
<evidence type="ECO:0000256" key="3">
    <source>
        <dbReference type="ARBA" id="ARBA00022448"/>
    </source>
</evidence>
<comment type="similarity">
    <text evidence="2">Belongs to the ferric reductase (FRE) family.</text>
</comment>
<keyword evidence="4 11" id="KW-0812">Transmembrane</keyword>
<feature type="transmembrane region" description="Helical" evidence="11">
    <location>
        <begin position="218"/>
        <end position="237"/>
    </location>
</feature>
<dbReference type="CDD" id="cd06186">
    <property type="entry name" value="NOX_Duox_like_FAD_NADP"/>
    <property type="match status" value="1"/>
</dbReference>
<dbReference type="GO" id="GO:0006879">
    <property type="term" value="P:intracellular iron ion homeostasis"/>
    <property type="evidence" value="ECO:0007669"/>
    <property type="project" value="TreeGrafter"/>
</dbReference>
<dbReference type="Pfam" id="PF08022">
    <property type="entry name" value="FAD_binding_8"/>
    <property type="match status" value="1"/>
</dbReference>
<feature type="transmembrane region" description="Helical" evidence="11">
    <location>
        <begin position="257"/>
        <end position="280"/>
    </location>
</feature>
<dbReference type="RefSeq" id="XP_026606481.1">
    <property type="nucleotide sequence ID" value="XM_026745615.1"/>
</dbReference>
<dbReference type="PROSITE" id="PS51384">
    <property type="entry name" value="FAD_FR"/>
    <property type="match status" value="1"/>
</dbReference>
<gene>
    <name evidence="13" type="ORF">DSM5745_03599</name>
</gene>
<dbReference type="Proteomes" id="UP000256690">
    <property type="component" value="Unassembled WGS sequence"/>
</dbReference>
<feature type="compositionally biased region" description="Polar residues" evidence="10">
    <location>
        <begin position="587"/>
        <end position="605"/>
    </location>
</feature>
<dbReference type="SFLD" id="SFLDG01168">
    <property type="entry name" value="Ferric_reductase_subgroup_(FRE"/>
    <property type="match status" value="1"/>
</dbReference>
<evidence type="ECO:0000256" key="9">
    <source>
        <dbReference type="ARBA" id="ARBA00023136"/>
    </source>
</evidence>
<evidence type="ECO:0000313" key="13">
    <source>
        <dbReference type="EMBL" id="RDW86957.1"/>
    </source>
</evidence>
<dbReference type="InterPro" id="IPR051410">
    <property type="entry name" value="Ferric/Cupric_Reductase"/>
</dbReference>
<dbReference type="GO" id="GO:0000293">
    <property type="term" value="F:ferric-chelate reductase activity"/>
    <property type="evidence" value="ECO:0007669"/>
    <property type="project" value="UniProtKB-ARBA"/>
</dbReference>
<name>A0A3D8SKV0_9EURO</name>
<proteinExistence type="inferred from homology"/>
<keyword evidence="7" id="KW-0560">Oxidoreductase</keyword>
<organism evidence="13 14">
    <name type="scientific">Aspergillus mulundensis</name>
    <dbReference type="NCBI Taxonomy" id="1810919"/>
    <lineage>
        <taxon>Eukaryota</taxon>
        <taxon>Fungi</taxon>
        <taxon>Dikarya</taxon>
        <taxon>Ascomycota</taxon>
        <taxon>Pezizomycotina</taxon>
        <taxon>Eurotiomycetes</taxon>
        <taxon>Eurotiomycetidae</taxon>
        <taxon>Eurotiales</taxon>
        <taxon>Aspergillaceae</taxon>
        <taxon>Aspergillus</taxon>
        <taxon>Aspergillus subgen. Nidulantes</taxon>
    </lineage>
</organism>
<dbReference type="Pfam" id="PF08030">
    <property type="entry name" value="NAD_binding_6"/>
    <property type="match status" value="1"/>
</dbReference>
<dbReference type="PANTHER" id="PTHR32361:SF3">
    <property type="entry name" value="REDUCTASE, PUTATIVE (AFU_ORTHOLOGUE AFUA_6G13750)-RELATED"/>
    <property type="match status" value="1"/>
</dbReference>
<dbReference type="AlphaFoldDB" id="A0A3D8SKV0"/>
<evidence type="ECO:0000256" key="11">
    <source>
        <dbReference type="SAM" id="Phobius"/>
    </source>
</evidence>
<feature type="domain" description="FAD-binding FR-type" evidence="12">
    <location>
        <begin position="325"/>
        <end position="453"/>
    </location>
</feature>
<dbReference type="Pfam" id="PF01794">
    <property type="entry name" value="Ferric_reduct"/>
    <property type="match status" value="1"/>
</dbReference>
<feature type="region of interest" description="Disordered" evidence="10">
    <location>
        <begin position="537"/>
        <end position="605"/>
    </location>
</feature>
<dbReference type="EMBL" id="PVWQ01000003">
    <property type="protein sequence ID" value="RDW86957.1"/>
    <property type="molecule type" value="Genomic_DNA"/>
</dbReference>
<evidence type="ECO:0000259" key="12">
    <source>
        <dbReference type="PROSITE" id="PS51384"/>
    </source>
</evidence>
<evidence type="ECO:0000256" key="7">
    <source>
        <dbReference type="ARBA" id="ARBA00023002"/>
    </source>
</evidence>
<protein>
    <recommendedName>
        <fullName evidence="12">FAD-binding FR-type domain-containing protein</fullName>
    </recommendedName>
</protein>
<feature type="transmembrane region" description="Helical" evidence="11">
    <location>
        <begin position="292"/>
        <end position="323"/>
    </location>
</feature>
<feature type="transmembrane region" description="Helical" evidence="11">
    <location>
        <begin position="176"/>
        <end position="197"/>
    </location>
</feature>
<accession>A0A3D8SKV0</accession>
<dbReference type="GO" id="GO:0015677">
    <property type="term" value="P:copper ion import"/>
    <property type="evidence" value="ECO:0007669"/>
    <property type="project" value="TreeGrafter"/>
</dbReference>
<dbReference type="GO" id="GO:0006826">
    <property type="term" value="P:iron ion transport"/>
    <property type="evidence" value="ECO:0007669"/>
    <property type="project" value="TreeGrafter"/>
</dbReference>
<dbReference type="STRING" id="1810919.A0A3D8SKV0"/>
<keyword evidence="8" id="KW-0406">Ion transport</keyword>
<comment type="caution">
    <text evidence="13">The sequence shown here is derived from an EMBL/GenBank/DDBJ whole genome shotgun (WGS) entry which is preliminary data.</text>
</comment>
<evidence type="ECO:0000256" key="6">
    <source>
        <dbReference type="ARBA" id="ARBA00022989"/>
    </source>
</evidence>
<evidence type="ECO:0000313" key="14">
    <source>
        <dbReference type="Proteomes" id="UP000256690"/>
    </source>
</evidence>
<evidence type="ECO:0000256" key="2">
    <source>
        <dbReference type="ARBA" id="ARBA00006278"/>
    </source>
</evidence>
<comment type="subcellular location">
    <subcellularLocation>
        <location evidence="1">Membrane</location>
        <topology evidence="1">Multi-pass membrane protein</topology>
    </subcellularLocation>
</comment>
<evidence type="ECO:0000256" key="10">
    <source>
        <dbReference type="SAM" id="MobiDB-lite"/>
    </source>
</evidence>
<keyword evidence="3" id="KW-0813">Transport</keyword>
<dbReference type="InterPro" id="IPR013121">
    <property type="entry name" value="Fe_red_NAD-bd_6"/>
</dbReference>
<dbReference type="SFLD" id="SFLDS00052">
    <property type="entry name" value="Ferric_Reductase_Domain"/>
    <property type="match status" value="1"/>
</dbReference>
<dbReference type="SUPFAM" id="SSF52343">
    <property type="entry name" value="Ferredoxin reductase-like, C-terminal NADP-linked domain"/>
    <property type="match status" value="1"/>
</dbReference>
<dbReference type="InterPro" id="IPR017927">
    <property type="entry name" value="FAD-bd_FR_type"/>
</dbReference>
<evidence type="ECO:0000256" key="8">
    <source>
        <dbReference type="ARBA" id="ARBA00023065"/>
    </source>
</evidence>
<keyword evidence="9 11" id="KW-0472">Membrane</keyword>
<feature type="compositionally biased region" description="Low complexity" evidence="10">
    <location>
        <begin position="564"/>
        <end position="575"/>
    </location>
</feature>
<reference evidence="13 14" key="1">
    <citation type="journal article" date="2018" name="IMA Fungus">
        <title>IMA Genome-F 9: Draft genome sequence of Annulohypoxylon stygium, Aspergillus mulundensis, Berkeleyomyces basicola (syn. Thielaviopsis basicola), Ceratocystis smalleyi, two Cercospora beticola strains, Coleophoma cylindrospora, Fusarium fracticaudum, Phialophora cf. hyalina, and Morchella septimelata.</title>
        <authorList>
            <person name="Wingfield B.D."/>
            <person name="Bills G.F."/>
            <person name="Dong Y."/>
            <person name="Huang W."/>
            <person name="Nel W.J."/>
            <person name="Swalarsk-Parry B.S."/>
            <person name="Vaghefi N."/>
            <person name="Wilken P.M."/>
            <person name="An Z."/>
            <person name="de Beer Z.W."/>
            <person name="De Vos L."/>
            <person name="Chen L."/>
            <person name="Duong T.A."/>
            <person name="Gao Y."/>
            <person name="Hammerbacher A."/>
            <person name="Kikkert J.R."/>
            <person name="Li Y."/>
            <person name="Li H."/>
            <person name="Li K."/>
            <person name="Li Q."/>
            <person name="Liu X."/>
            <person name="Ma X."/>
            <person name="Naidoo K."/>
            <person name="Pethybridge S.J."/>
            <person name="Sun J."/>
            <person name="Steenkamp E.T."/>
            <person name="van der Nest M.A."/>
            <person name="van Wyk S."/>
            <person name="Wingfield M.J."/>
            <person name="Xiong C."/>
            <person name="Yue Q."/>
            <person name="Zhang X."/>
        </authorList>
    </citation>
    <scope>NUCLEOTIDE SEQUENCE [LARGE SCALE GENOMIC DNA]</scope>
    <source>
        <strain evidence="13 14">DSM 5745</strain>
    </source>
</reference>
<dbReference type="GeneID" id="38113969"/>
<keyword evidence="5" id="KW-0249">Electron transport</keyword>
<sequence>MSKRHIQDFSQDSQLEYHWGYASRQVPCVNDVGACEYLDAVYHEHDLGMLYTFILWAVICGLLFLFLLGRTLFPLTRSSTPSTTTDTKELFEKPRPQSALYRLRTSIKSLSRRHLLPETFLPSIFGHTTRLQVLTLTIIIAYLTVFTFVGITYKTWMSPVKDMPGVYNTRTGLGPWSDRIGVMAFALTPLAIFLSSRESLLSLITGIPYHHFIFLHRWLGYIIYIQSTLHTVGWTIIEGKLYQPQPSAWNEWVKQTYIIWGIVAMILLSVMVALSTPYGIRLTGYEAFRKLHYILAMVYIGACWGHWAQLYCWMIASLIVWFLDRGIRLMRTLTMHHFNTPNTSHSFGMHTPHAKMHLFHRAHDGDIVRLDLQHNHDEWEIGQHFFLTFPALSIWQSHPMTPASVPGGNPRGQNHTYIIRARKGMTRQLADLAQTIDSTPLVLNGPYGQSIVNTDFYRTDDTNVFCVAGGTGVTFVLPVLLTLTTRPRRGLVEFVWVVRRQDDMAWIEGELDSLKKAAARVSNFRIRIYVTRGVHDAGASSAPPPVSSEDPLSKEAEAMVASQTPSSLSTPSLSTSPPPELDESSTFTIHAPSSSASLSRGNTQHPDLGAQVAEFVARTVAGPTRVIASGPLGMIRDLRSAVARCNDPARVWRGEERFDVALVHDDRLEF</sequence>
<dbReference type="InterPro" id="IPR013130">
    <property type="entry name" value="Fe3_Rdtase_TM_dom"/>
</dbReference>
<evidence type="ECO:0000256" key="4">
    <source>
        <dbReference type="ARBA" id="ARBA00022692"/>
    </source>
</evidence>
<evidence type="ECO:0000256" key="1">
    <source>
        <dbReference type="ARBA" id="ARBA00004141"/>
    </source>
</evidence>
<dbReference type="InterPro" id="IPR039261">
    <property type="entry name" value="FNR_nucleotide-bd"/>
</dbReference>
<feature type="transmembrane region" description="Helical" evidence="11">
    <location>
        <begin position="133"/>
        <end position="156"/>
    </location>
</feature>
<keyword evidence="14" id="KW-1185">Reference proteome</keyword>